<dbReference type="Proteomes" id="UP000828390">
    <property type="component" value="Unassembled WGS sequence"/>
</dbReference>
<proteinExistence type="predicted"/>
<feature type="compositionally biased region" description="Polar residues" evidence="1">
    <location>
        <begin position="121"/>
        <end position="137"/>
    </location>
</feature>
<reference evidence="2" key="2">
    <citation type="submission" date="2020-11" db="EMBL/GenBank/DDBJ databases">
        <authorList>
            <person name="McCartney M.A."/>
            <person name="Auch B."/>
            <person name="Kono T."/>
            <person name="Mallez S."/>
            <person name="Becker A."/>
            <person name="Gohl D.M."/>
            <person name="Silverstein K.A.T."/>
            <person name="Koren S."/>
            <person name="Bechman K.B."/>
            <person name="Herman A."/>
            <person name="Abrahante J.E."/>
            <person name="Garbe J."/>
        </authorList>
    </citation>
    <scope>NUCLEOTIDE SEQUENCE</scope>
    <source>
        <strain evidence="2">Duluth1</strain>
        <tissue evidence="2">Whole animal</tissue>
    </source>
</reference>
<organism evidence="2 3">
    <name type="scientific">Dreissena polymorpha</name>
    <name type="common">Zebra mussel</name>
    <name type="synonym">Mytilus polymorpha</name>
    <dbReference type="NCBI Taxonomy" id="45954"/>
    <lineage>
        <taxon>Eukaryota</taxon>
        <taxon>Metazoa</taxon>
        <taxon>Spiralia</taxon>
        <taxon>Lophotrochozoa</taxon>
        <taxon>Mollusca</taxon>
        <taxon>Bivalvia</taxon>
        <taxon>Autobranchia</taxon>
        <taxon>Heteroconchia</taxon>
        <taxon>Euheterodonta</taxon>
        <taxon>Imparidentia</taxon>
        <taxon>Neoheterodontei</taxon>
        <taxon>Myida</taxon>
        <taxon>Dreissenoidea</taxon>
        <taxon>Dreissenidae</taxon>
        <taxon>Dreissena</taxon>
    </lineage>
</organism>
<gene>
    <name evidence="2" type="ORF">DPMN_081144</name>
</gene>
<keyword evidence="3" id="KW-1185">Reference proteome</keyword>
<dbReference type="AlphaFoldDB" id="A0A9D3Y835"/>
<evidence type="ECO:0000256" key="1">
    <source>
        <dbReference type="SAM" id="MobiDB-lite"/>
    </source>
</evidence>
<feature type="region of interest" description="Disordered" evidence="1">
    <location>
        <begin position="93"/>
        <end position="137"/>
    </location>
</feature>
<protein>
    <submittedName>
        <fullName evidence="2">Uncharacterized protein</fullName>
    </submittedName>
</protein>
<name>A0A9D3Y835_DREPO</name>
<accession>A0A9D3Y835</accession>
<dbReference type="EMBL" id="JAIWYP010000016">
    <property type="protein sequence ID" value="KAH3693704.1"/>
    <property type="molecule type" value="Genomic_DNA"/>
</dbReference>
<evidence type="ECO:0000313" key="3">
    <source>
        <dbReference type="Proteomes" id="UP000828390"/>
    </source>
</evidence>
<comment type="caution">
    <text evidence="2">The sequence shown here is derived from an EMBL/GenBank/DDBJ whole genome shotgun (WGS) entry which is preliminary data.</text>
</comment>
<sequence length="247" mass="28399">MLSDNSAPNVEQQIETKCGVANQHRMQSNRSNVESLISKECGVINQQRMWKCGEFGEKTRRMLKNTSALNVEQQIGTDLTNRHRMWSNKAAPNNVEQKKPHRMWSKKSAKNAELKSDTESTECGVTNRHQPSSKTWASNVDRHRMWSNKSAQNVKYKSAPNEVLPIDTQLEVTNQQRCGVTNRHVMHHTANKRFKPTSFCVERSAIHELERCALVINNRMNENKLKMNASKTEFIVFGIVVLYFAEK</sequence>
<reference evidence="2" key="1">
    <citation type="journal article" date="2019" name="bioRxiv">
        <title>The Genome of the Zebra Mussel, Dreissena polymorpha: A Resource for Invasive Species Research.</title>
        <authorList>
            <person name="McCartney M.A."/>
            <person name="Auch B."/>
            <person name="Kono T."/>
            <person name="Mallez S."/>
            <person name="Zhang Y."/>
            <person name="Obille A."/>
            <person name="Becker A."/>
            <person name="Abrahante J.E."/>
            <person name="Garbe J."/>
            <person name="Badalamenti J.P."/>
            <person name="Herman A."/>
            <person name="Mangelson H."/>
            <person name="Liachko I."/>
            <person name="Sullivan S."/>
            <person name="Sone E.D."/>
            <person name="Koren S."/>
            <person name="Silverstein K.A.T."/>
            <person name="Beckman K.B."/>
            <person name="Gohl D.M."/>
        </authorList>
    </citation>
    <scope>NUCLEOTIDE SEQUENCE</scope>
    <source>
        <strain evidence="2">Duluth1</strain>
        <tissue evidence="2">Whole animal</tissue>
    </source>
</reference>
<evidence type="ECO:0000313" key="2">
    <source>
        <dbReference type="EMBL" id="KAH3693704.1"/>
    </source>
</evidence>
<feature type="compositionally biased region" description="Basic residues" evidence="1">
    <location>
        <begin position="99"/>
        <end position="109"/>
    </location>
</feature>